<dbReference type="OrthoDB" id="3540923at2"/>
<proteinExistence type="predicted"/>
<comment type="caution">
    <text evidence="2">The sequence shown here is derived from an EMBL/GenBank/DDBJ whole genome shotgun (WGS) entry which is preliminary data.</text>
</comment>
<evidence type="ECO:0000313" key="2">
    <source>
        <dbReference type="EMBL" id="RCW69695.1"/>
    </source>
</evidence>
<dbReference type="AlphaFoldDB" id="A0A368XPB2"/>
<dbReference type="RefSeq" id="WP_114352917.1">
    <property type="nucleotide sequence ID" value="NZ_QPJJ01000007.1"/>
</dbReference>
<dbReference type="Proteomes" id="UP000252585">
    <property type="component" value="Unassembled WGS sequence"/>
</dbReference>
<evidence type="ECO:0000313" key="3">
    <source>
        <dbReference type="Proteomes" id="UP000252585"/>
    </source>
</evidence>
<keyword evidence="3" id="KW-1185">Reference proteome</keyword>
<keyword evidence="1" id="KW-0175">Coiled coil</keyword>
<organism evidence="2 3">
    <name type="scientific">Saliterribacillus persicus</name>
    <dbReference type="NCBI Taxonomy" id="930114"/>
    <lineage>
        <taxon>Bacteria</taxon>
        <taxon>Bacillati</taxon>
        <taxon>Bacillota</taxon>
        <taxon>Bacilli</taxon>
        <taxon>Bacillales</taxon>
        <taxon>Bacillaceae</taxon>
        <taxon>Saliterribacillus</taxon>
    </lineage>
</organism>
<dbReference type="EMBL" id="QPJJ01000007">
    <property type="protein sequence ID" value="RCW69695.1"/>
    <property type="molecule type" value="Genomic_DNA"/>
</dbReference>
<feature type="coiled-coil region" evidence="1">
    <location>
        <begin position="1"/>
        <end position="59"/>
    </location>
</feature>
<protein>
    <submittedName>
        <fullName evidence="2">Uncharacterized protein</fullName>
    </submittedName>
</protein>
<sequence length="312" mass="35325">MDKLTEELLIAQENVKTHQRLEREKNLMQHELADLRKKLADTQTKLKVEKDDVEKLESMSLANFFQTVIGKKDEKLLEEKQDVARVQLVFEQTSNAITGLEKESDMLEIRISQVRNAASNYEKLKQEKFDLLLAENHPQKTDILATIDQIGQLESEKKEIEEALTAGSKVSAALSRAENALDKAKNWGTVDMFGGGLLTTSIKHSHMDDAKADVQEAQHLLRKFSFELDDIGHAFDTDISISGGLTFADYFFDGLISDWFVQDKIHQSLEEVTSMNEKVRSTCDELAHLFDEVTTLEDDAIKVLEKLIIAAK</sequence>
<gene>
    <name evidence="2" type="ORF">DFR57_10783</name>
</gene>
<evidence type="ECO:0000256" key="1">
    <source>
        <dbReference type="SAM" id="Coils"/>
    </source>
</evidence>
<reference evidence="2 3" key="1">
    <citation type="submission" date="2018-07" db="EMBL/GenBank/DDBJ databases">
        <title>Genomic Encyclopedia of Type Strains, Phase IV (KMG-IV): sequencing the most valuable type-strain genomes for metagenomic binning, comparative biology and taxonomic classification.</title>
        <authorList>
            <person name="Goeker M."/>
        </authorList>
    </citation>
    <scope>NUCLEOTIDE SEQUENCE [LARGE SCALE GENOMIC DNA]</scope>
    <source>
        <strain evidence="2 3">DSM 27696</strain>
    </source>
</reference>
<accession>A0A368XPB2</accession>
<name>A0A368XPB2_9BACI</name>